<accession>A0A655JP08</accession>
<dbReference type="EMBL" id="CSAD01001359">
    <property type="protein sequence ID" value="COX09121.1"/>
    <property type="molecule type" value="Genomic_DNA"/>
</dbReference>
<evidence type="ECO:0000313" key="1">
    <source>
        <dbReference type="EMBL" id="CFE48024.1"/>
    </source>
</evidence>
<protein>
    <submittedName>
        <fullName evidence="1">Uncharacterized protein</fullName>
    </submittedName>
</protein>
<evidence type="ECO:0000313" key="5">
    <source>
        <dbReference type="Proteomes" id="UP000048289"/>
    </source>
</evidence>
<dbReference type="AlphaFoldDB" id="A0A655JP08"/>
<evidence type="ECO:0000313" key="6">
    <source>
        <dbReference type="Proteomes" id="UP000048600"/>
    </source>
</evidence>
<dbReference type="Proteomes" id="UP000045842">
    <property type="component" value="Unassembled WGS sequence"/>
</dbReference>
<dbReference type="EMBL" id="CFOE01001087">
    <property type="protein sequence ID" value="CFE48024.1"/>
    <property type="molecule type" value="Genomic_DNA"/>
</dbReference>
<gene>
    <name evidence="3" type="ORF">ERS007679_04644</name>
    <name evidence="1" type="ORF">ERS007681_04444</name>
    <name evidence="2" type="ORF">ERS007741_02225</name>
</gene>
<organism evidence="1 5">
    <name type="scientific">Mycobacterium tuberculosis</name>
    <dbReference type="NCBI Taxonomy" id="1773"/>
    <lineage>
        <taxon>Bacteria</taxon>
        <taxon>Bacillati</taxon>
        <taxon>Actinomycetota</taxon>
        <taxon>Actinomycetes</taxon>
        <taxon>Mycobacteriales</taxon>
        <taxon>Mycobacteriaceae</taxon>
        <taxon>Mycobacterium</taxon>
        <taxon>Mycobacterium tuberculosis complex</taxon>
    </lineage>
</organism>
<dbReference type="Proteomes" id="UP000048289">
    <property type="component" value="Unassembled WGS sequence"/>
</dbReference>
<evidence type="ECO:0000313" key="3">
    <source>
        <dbReference type="EMBL" id="COX09121.1"/>
    </source>
</evidence>
<reference evidence="4 5" key="1">
    <citation type="submission" date="2015-03" db="EMBL/GenBank/DDBJ databases">
        <authorList>
            <consortium name="Pathogen Informatics"/>
        </authorList>
    </citation>
    <scope>NUCLEOTIDE SEQUENCE [LARGE SCALE GENOMIC DNA]</scope>
    <source>
        <strain evidence="3 4">G09801536</strain>
        <strain evidence="1 5">G09901357</strain>
        <strain evidence="2 6">P00601463</strain>
    </source>
</reference>
<sequence length="94" mass="9745">MRTSTPVMPTAWAASTSLCRSSPIMTICCGSTPTRSAAARNPSAAGLPMAVAVLPQACSIPVRYIPVSMRSPSVVFQVILRCIATTGTPSSIHP</sequence>
<name>A0A655JP08_MYCTX</name>
<dbReference type="EMBL" id="CHKL01000240">
    <property type="protein sequence ID" value="COW33520.1"/>
    <property type="molecule type" value="Genomic_DNA"/>
</dbReference>
<evidence type="ECO:0000313" key="4">
    <source>
        <dbReference type="Proteomes" id="UP000045842"/>
    </source>
</evidence>
<evidence type="ECO:0000313" key="2">
    <source>
        <dbReference type="EMBL" id="COW33520.1"/>
    </source>
</evidence>
<dbReference type="Proteomes" id="UP000048600">
    <property type="component" value="Unassembled WGS sequence"/>
</dbReference>
<proteinExistence type="predicted"/>